<accession>A0A1U8KPA8</accession>
<evidence type="ECO:0000259" key="1">
    <source>
        <dbReference type="Pfam" id="PF24626"/>
    </source>
</evidence>
<dbReference type="KEGG" id="ghi:107919348"/>
<dbReference type="AlphaFoldDB" id="A0A1U8KPA8"/>
<dbReference type="RefSeq" id="XP_016704311.1">
    <property type="nucleotide sequence ID" value="XM_016848822.1"/>
</dbReference>
<dbReference type="SUPFAM" id="SSF54160">
    <property type="entry name" value="Chromo domain-like"/>
    <property type="match status" value="1"/>
</dbReference>
<dbReference type="GeneID" id="107919348"/>
<organism evidence="2 3">
    <name type="scientific">Gossypium hirsutum</name>
    <name type="common">Upland cotton</name>
    <name type="synonym">Gossypium mexicanum</name>
    <dbReference type="NCBI Taxonomy" id="3635"/>
    <lineage>
        <taxon>Eukaryota</taxon>
        <taxon>Viridiplantae</taxon>
        <taxon>Streptophyta</taxon>
        <taxon>Embryophyta</taxon>
        <taxon>Tracheophyta</taxon>
        <taxon>Spermatophyta</taxon>
        <taxon>Magnoliopsida</taxon>
        <taxon>eudicotyledons</taxon>
        <taxon>Gunneridae</taxon>
        <taxon>Pentapetalae</taxon>
        <taxon>rosids</taxon>
        <taxon>malvids</taxon>
        <taxon>Malvales</taxon>
        <taxon>Malvaceae</taxon>
        <taxon>Malvoideae</taxon>
        <taxon>Gossypium</taxon>
    </lineage>
</organism>
<dbReference type="Proteomes" id="UP000818029">
    <property type="component" value="Chromosome A12"/>
</dbReference>
<gene>
    <name evidence="3" type="primary">LOC107919348</name>
</gene>
<dbReference type="Pfam" id="PF24626">
    <property type="entry name" value="SH3_Tf2-1"/>
    <property type="match status" value="1"/>
</dbReference>
<dbReference type="PANTHER" id="PTHR46148">
    <property type="entry name" value="CHROMO DOMAIN-CONTAINING PROTEIN"/>
    <property type="match status" value="1"/>
</dbReference>
<dbReference type="InterPro" id="IPR056924">
    <property type="entry name" value="SH3_Tf2-1"/>
</dbReference>
<name>A0A1U8KPA8_GOSHI</name>
<dbReference type="PaxDb" id="3635-A0A1U8KPA8"/>
<protein>
    <recommendedName>
        <fullName evidence="1">Tf2-1-like SH3-like domain-containing protein</fullName>
    </recommendedName>
</protein>
<evidence type="ECO:0000313" key="3">
    <source>
        <dbReference type="RefSeq" id="XP_016704311.1"/>
    </source>
</evidence>
<sequence>MKRKDIEFAVGDRVFLKVSSWKKVLQFGRKGKLSLRFIGPYETVERIYHVAYRLALPSELEKIHNVFYVSMLRRYRSDPSHLIPHSEIELQPDLTYLEEPVRILAQKVKELLNKRVLLVKILWHQHSLEEATWEIEESMRLQYLNLFLGNNFEDEIS</sequence>
<feature type="domain" description="Tf2-1-like SH3-like" evidence="1">
    <location>
        <begin position="11"/>
        <end position="76"/>
    </location>
</feature>
<reference evidence="3" key="2">
    <citation type="submission" date="2025-08" db="UniProtKB">
        <authorList>
            <consortium name="RefSeq"/>
        </authorList>
    </citation>
    <scope>IDENTIFICATION</scope>
</reference>
<dbReference type="PANTHER" id="PTHR46148:SF44">
    <property type="entry name" value="GAG-POL POLYPROTEIN"/>
    <property type="match status" value="1"/>
</dbReference>
<keyword evidence="2" id="KW-1185">Reference proteome</keyword>
<evidence type="ECO:0000313" key="2">
    <source>
        <dbReference type="Proteomes" id="UP000818029"/>
    </source>
</evidence>
<dbReference type="InterPro" id="IPR016197">
    <property type="entry name" value="Chromo-like_dom_sf"/>
</dbReference>
<dbReference type="STRING" id="3635.A0A1U8KPA8"/>
<proteinExistence type="predicted"/>
<reference evidence="2" key="1">
    <citation type="journal article" date="2020" name="Nat. Genet.">
        <title>Genomic diversifications of five Gossypium allopolyploid species and their impact on cotton improvement.</title>
        <authorList>
            <person name="Chen Z.J."/>
            <person name="Sreedasyam A."/>
            <person name="Ando A."/>
            <person name="Song Q."/>
            <person name="De Santiago L.M."/>
            <person name="Hulse-Kemp A.M."/>
            <person name="Ding M."/>
            <person name="Ye W."/>
            <person name="Kirkbride R.C."/>
            <person name="Jenkins J."/>
            <person name="Plott C."/>
            <person name="Lovell J."/>
            <person name="Lin Y.M."/>
            <person name="Vaughn R."/>
            <person name="Liu B."/>
            <person name="Simpson S."/>
            <person name="Scheffler B.E."/>
            <person name="Wen L."/>
            <person name="Saski C.A."/>
            <person name="Grover C.E."/>
            <person name="Hu G."/>
            <person name="Conover J.L."/>
            <person name="Carlson J.W."/>
            <person name="Shu S."/>
            <person name="Boston L.B."/>
            <person name="Williams M."/>
            <person name="Peterson D.G."/>
            <person name="McGee K."/>
            <person name="Jones D.C."/>
            <person name="Wendel J.F."/>
            <person name="Stelly D.M."/>
            <person name="Grimwood J."/>
            <person name="Schmutz J."/>
        </authorList>
    </citation>
    <scope>NUCLEOTIDE SEQUENCE [LARGE SCALE GENOMIC DNA]</scope>
    <source>
        <strain evidence="2">cv. TM-1</strain>
    </source>
</reference>